<protein>
    <submittedName>
        <fullName evidence="6">Calbindin 1</fullName>
    </submittedName>
</protein>
<comment type="similarity">
    <text evidence="1">Belongs to the calbindin family.</text>
</comment>
<dbReference type="Gene3D" id="1.10.238.10">
    <property type="entry name" value="EF-hand"/>
    <property type="match status" value="3"/>
</dbReference>
<reference evidence="6" key="1">
    <citation type="submission" date="2025-08" db="UniProtKB">
        <authorList>
            <consortium name="Ensembl"/>
        </authorList>
    </citation>
    <scope>IDENTIFICATION</scope>
</reference>
<dbReference type="SMART" id="SM00054">
    <property type="entry name" value="EFh"/>
    <property type="match status" value="5"/>
</dbReference>
<dbReference type="PANTHER" id="PTHR19972">
    <property type="entry name" value="CALBINDIN"/>
    <property type="match status" value="1"/>
</dbReference>
<dbReference type="AlphaFoldDB" id="A0A8C4Q024"/>
<dbReference type="GeneTree" id="ENSGT00950000183108"/>
<dbReference type="GO" id="GO:0005829">
    <property type="term" value="C:cytosol"/>
    <property type="evidence" value="ECO:0007669"/>
    <property type="project" value="TreeGrafter"/>
</dbReference>
<dbReference type="InterPro" id="IPR002048">
    <property type="entry name" value="EF_hand_dom"/>
</dbReference>
<evidence type="ECO:0000313" key="6">
    <source>
        <dbReference type="Ensembl" id="ENSEBUP00000007940.1"/>
    </source>
</evidence>
<dbReference type="GO" id="GO:0005634">
    <property type="term" value="C:nucleus"/>
    <property type="evidence" value="ECO:0007669"/>
    <property type="project" value="TreeGrafter"/>
</dbReference>
<accession>A0A8C4Q024</accession>
<feature type="domain" description="EF-hand" evidence="5">
    <location>
        <begin position="143"/>
        <end position="178"/>
    </location>
</feature>
<feature type="domain" description="EF-hand" evidence="5">
    <location>
        <begin position="187"/>
        <end position="222"/>
    </location>
</feature>
<name>A0A8C4Q024_EPTBU</name>
<feature type="domain" description="EF-hand" evidence="5">
    <location>
        <begin position="55"/>
        <end position="90"/>
    </location>
</feature>
<dbReference type="GO" id="GO:0030425">
    <property type="term" value="C:dendrite"/>
    <property type="evidence" value="ECO:0007669"/>
    <property type="project" value="TreeGrafter"/>
</dbReference>
<dbReference type="SUPFAM" id="SSF47473">
    <property type="entry name" value="EF-hand"/>
    <property type="match status" value="2"/>
</dbReference>
<evidence type="ECO:0000313" key="7">
    <source>
        <dbReference type="Proteomes" id="UP000694388"/>
    </source>
</evidence>
<dbReference type="GO" id="GO:1900271">
    <property type="term" value="P:regulation of long-term synaptic potentiation"/>
    <property type="evidence" value="ECO:0007669"/>
    <property type="project" value="TreeGrafter"/>
</dbReference>
<dbReference type="OMA" id="IVLCNEP"/>
<dbReference type="PANTHER" id="PTHR19972:SF10">
    <property type="entry name" value="CALBINDIN-32"/>
    <property type="match status" value="1"/>
</dbReference>
<organism evidence="6 7">
    <name type="scientific">Eptatretus burgeri</name>
    <name type="common">Inshore hagfish</name>
    <dbReference type="NCBI Taxonomy" id="7764"/>
    <lineage>
        <taxon>Eukaryota</taxon>
        <taxon>Metazoa</taxon>
        <taxon>Chordata</taxon>
        <taxon>Craniata</taxon>
        <taxon>Vertebrata</taxon>
        <taxon>Cyclostomata</taxon>
        <taxon>Myxini</taxon>
        <taxon>Myxiniformes</taxon>
        <taxon>Myxinidae</taxon>
        <taxon>Eptatretinae</taxon>
        <taxon>Eptatretus</taxon>
    </lineage>
</organism>
<evidence type="ECO:0000259" key="5">
    <source>
        <dbReference type="PROSITE" id="PS50222"/>
    </source>
</evidence>
<dbReference type="Ensembl" id="ENSEBUT00000008431.1">
    <property type="protein sequence ID" value="ENSEBUP00000007940.1"/>
    <property type="gene ID" value="ENSEBUG00000005169.1"/>
</dbReference>
<proteinExistence type="inferred from homology"/>
<evidence type="ECO:0000256" key="3">
    <source>
        <dbReference type="ARBA" id="ARBA00022737"/>
    </source>
</evidence>
<feature type="domain" description="EF-hand" evidence="5">
    <location>
        <begin position="11"/>
        <end position="46"/>
    </location>
</feature>
<keyword evidence="3" id="KW-0677">Repeat</keyword>
<evidence type="ECO:0000256" key="2">
    <source>
        <dbReference type="ARBA" id="ARBA00022723"/>
    </source>
</evidence>
<dbReference type="GO" id="GO:0099509">
    <property type="term" value="P:regulation of presynaptic cytosolic calcium ion concentration"/>
    <property type="evidence" value="ECO:0007669"/>
    <property type="project" value="TreeGrafter"/>
</dbReference>
<dbReference type="PROSITE" id="PS00018">
    <property type="entry name" value="EF_HAND_1"/>
    <property type="match status" value="4"/>
</dbReference>
<dbReference type="Proteomes" id="UP000694388">
    <property type="component" value="Unplaced"/>
</dbReference>
<dbReference type="FunFam" id="1.10.238.10:FF:000116">
    <property type="entry name" value="calretinin isoform X2"/>
    <property type="match status" value="1"/>
</dbReference>
<sequence>MANSYFQLSEVSATQFLTTWSRYDVDGNGYIEDKELENFFRDLEIARHGTVPESNVKEKMQKFMEMYDKNSDGKIEMAELAQILPTEENFLLFFRQNVNSRNEFMETWIKYDSDKSGYIESDELKNFLRDLLMKANKLYDEPKLDEYTHTILKIFDTNQDGKLCLAEMTRLLPVQENLLLKHQGVTIKPSDFGEIFAFYDKEGNGYIEEKDLDALLRDLLKKDNKDISIQTIKSIRKSIMELSDGGKLHHNELVKALCSTT</sequence>
<keyword evidence="7" id="KW-1185">Reference proteome</keyword>
<evidence type="ECO:0000256" key="1">
    <source>
        <dbReference type="ARBA" id="ARBA00007217"/>
    </source>
</evidence>
<dbReference type="InterPro" id="IPR051001">
    <property type="entry name" value="Calbindin_Ca-bind"/>
</dbReference>
<feature type="domain" description="EF-hand" evidence="5">
    <location>
        <begin position="99"/>
        <end position="134"/>
    </location>
</feature>
<dbReference type="FunFam" id="1.10.238.10:FF:000054">
    <property type="entry name" value="Calbindin 2"/>
    <property type="match status" value="1"/>
</dbReference>
<dbReference type="PROSITE" id="PS50222">
    <property type="entry name" value="EF_HAND_2"/>
    <property type="match status" value="5"/>
</dbReference>
<dbReference type="InterPro" id="IPR011992">
    <property type="entry name" value="EF-hand-dom_pair"/>
</dbReference>
<reference evidence="6" key="2">
    <citation type="submission" date="2025-09" db="UniProtKB">
        <authorList>
            <consortium name="Ensembl"/>
        </authorList>
    </citation>
    <scope>IDENTIFICATION</scope>
</reference>
<keyword evidence="2" id="KW-0479">Metal-binding</keyword>
<keyword evidence="4" id="KW-0106">Calcium</keyword>
<evidence type="ECO:0000256" key="4">
    <source>
        <dbReference type="ARBA" id="ARBA00022837"/>
    </source>
</evidence>
<dbReference type="GO" id="GO:0043195">
    <property type="term" value="C:terminal bouton"/>
    <property type="evidence" value="ECO:0007669"/>
    <property type="project" value="TreeGrafter"/>
</dbReference>
<dbReference type="Pfam" id="PF13499">
    <property type="entry name" value="EF-hand_7"/>
    <property type="match status" value="2"/>
</dbReference>
<dbReference type="InterPro" id="IPR018247">
    <property type="entry name" value="EF_Hand_1_Ca_BS"/>
</dbReference>
<dbReference type="GO" id="GO:0005509">
    <property type="term" value="F:calcium ion binding"/>
    <property type="evidence" value="ECO:0007669"/>
    <property type="project" value="InterPro"/>
</dbReference>